<dbReference type="EMBL" id="FQUV01000006">
    <property type="protein sequence ID" value="SHF42768.1"/>
    <property type="molecule type" value="Genomic_DNA"/>
</dbReference>
<feature type="domain" description="DDE" evidence="1">
    <location>
        <begin position="28"/>
        <end position="85"/>
    </location>
</feature>
<dbReference type="AlphaFoldDB" id="A0A1M5BJY8"/>
<organism evidence="2 3">
    <name type="scientific">Litoreibacter ascidiaceicola</name>
    <dbReference type="NCBI Taxonomy" id="1486859"/>
    <lineage>
        <taxon>Bacteria</taxon>
        <taxon>Pseudomonadati</taxon>
        <taxon>Pseudomonadota</taxon>
        <taxon>Alphaproteobacteria</taxon>
        <taxon>Rhodobacterales</taxon>
        <taxon>Roseobacteraceae</taxon>
        <taxon>Litoreibacter</taxon>
    </lineage>
</organism>
<dbReference type="Pfam" id="PF13610">
    <property type="entry name" value="DDE_Tnp_IS240"/>
    <property type="match status" value="1"/>
</dbReference>
<evidence type="ECO:0000313" key="3">
    <source>
        <dbReference type="Proteomes" id="UP000184144"/>
    </source>
</evidence>
<dbReference type="OrthoDB" id="7730178at2"/>
<dbReference type="InterPro" id="IPR032874">
    <property type="entry name" value="DDE_dom"/>
</dbReference>
<reference evidence="3" key="1">
    <citation type="submission" date="2016-11" db="EMBL/GenBank/DDBJ databases">
        <authorList>
            <person name="Varghese N."/>
            <person name="Submissions S."/>
        </authorList>
    </citation>
    <scope>NUCLEOTIDE SEQUENCE [LARGE SCALE GENOMIC DNA]</scope>
    <source>
        <strain evidence="3">DSM 100566</strain>
    </source>
</reference>
<gene>
    <name evidence="2" type="ORF">SAMN05444273_10613</name>
</gene>
<accession>A0A1M5BJY8</accession>
<name>A0A1M5BJY8_9RHOB</name>
<proteinExistence type="predicted"/>
<dbReference type="Proteomes" id="UP000184144">
    <property type="component" value="Unassembled WGS sequence"/>
</dbReference>
<keyword evidence="3" id="KW-1185">Reference proteome</keyword>
<evidence type="ECO:0000259" key="1">
    <source>
        <dbReference type="Pfam" id="PF13610"/>
    </source>
</evidence>
<sequence length="108" mass="12265">MQHSPFKHHRFPPDVILCAVRWYCRFELPGEGIVHINRKWENNRIESDHAALKKLITPMRGFKSLSSAKATLHGIEAIRTIKRGHVHGKEAGITGEIRFVESLFGLAA</sequence>
<dbReference type="STRING" id="1486859.SAMN05444273_10613"/>
<evidence type="ECO:0000313" key="2">
    <source>
        <dbReference type="EMBL" id="SHF42768.1"/>
    </source>
</evidence>
<protein>
    <submittedName>
        <fullName evidence="2">DDE domain-containing protein</fullName>
    </submittedName>
</protein>